<proteinExistence type="predicted"/>
<dbReference type="Pfam" id="PF05437">
    <property type="entry name" value="AzlD"/>
    <property type="match status" value="1"/>
</dbReference>
<protein>
    <submittedName>
        <fullName evidence="2">AzlD domain-containing protein</fullName>
    </submittedName>
</protein>
<keyword evidence="3" id="KW-1185">Reference proteome</keyword>
<feature type="transmembrane region" description="Helical" evidence="1">
    <location>
        <begin position="90"/>
        <end position="108"/>
    </location>
</feature>
<dbReference type="InterPro" id="IPR008407">
    <property type="entry name" value="Brnchd-chn_aa_trnsp_AzlD"/>
</dbReference>
<name>A0ABT4JRP9_9GAMM</name>
<sequence>MDNLTLWLLFIAAGLGTFLVRLSFIQLHGSTEALIQRSKKILMLLPPAILAALCVPALVFTRPATEYQIAPSQLVAAAVTIFIAKYSRSVFWPVVGGMLCFWLVQYIIH</sequence>
<feature type="transmembrane region" description="Helical" evidence="1">
    <location>
        <begin position="6"/>
        <end position="29"/>
    </location>
</feature>
<organism evidence="2 3">
    <name type="scientific">Marinomonas phaeophyticola</name>
    <dbReference type="NCBI Taxonomy" id="3004091"/>
    <lineage>
        <taxon>Bacteria</taxon>
        <taxon>Pseudomonadati</taxon>
        <taxon>Pseudomonadota</taxon>
        <taxon>Gammaproteobacteria</taxon>
        <taxon>Oceanospirillales</taxon>
        <taxon>Oceanospirillaceae</taxon>
        <taxon>Marinomonas</taxon>
    </lineage>
</organism>
<evidence type="ECO:0000313" key="3">
    <source>
        <dbReference type="Proteomes" id="UP001149719"/>
    </source>
</evidence>
<reference evidence="2" key="1">
    <citation type="submission" date="2022-12" db="EMBL/GenBank/DDBJ databases">
        <title>Marinomonas 15G1-11 sp. nov, isolated from marine algae.</title>
        <authorList>
            <person name="Butt M."/>
            <person name="Choi D.G."/>
            <person name="Kim J.M."/>
            <person name="Lee J.K."/>
            <person name="Baek J.H."/>
            <person name="Jeon C.O."/>
        </authorList>
    </citation>
    <scope>NUCLEOTIDE SEQUENCE</scope>
    <source>
        <strain evidence="2">15G1-11</strain>
    </source>
</reference>
<dbReference type="EMBL" id="JAPUBN010000007">
    <property type="protein sequence ID" value="MCZ2720498.1"/>
    <property type="molecule type" value="Genomic_DNA"/>
</dbReference>
<keyword evidence="1" id="KW-0812">Transmembrane</keyword>
<dbReference type="Proteomes" id="UP001149719">
    <property type="component" value="Unassembled WGS sequence"/>
</dbReference>
<dbReference type="RefSeq" id="WP_269122449.1">
    <property type="nucleotide sequence ID" value="NZ_JAPUBN010000007.1"/>
</dbReference>
<accession>A0ABT4JRP9</accession>
<keyword evidence="1" id="KW-1133">Transmembrane helix</keyword>
<evidence type="ECO:0000313" key="2">
    <source>
        <dbReference type="EMBL" id="MCZ2720498.1"/>
    </source>
</evidence>
<evidence type="ECO:0000256" key="1">
    <source>
        <dbReference type="SAM" id="Phobius"/>
    </source>
</evidence>
<gene>
    <name evidence="2" type="ORF">O1D97_02260</name>
</gene>
<feature type="transmembrane region" description="Helical" evidence="1">
    <location>
        <begin position="41"/>
        <end position="61"/>
    </location>
</feature>
<keyword evidence="1" id="KW-0472">Membrane</keyword>
<comment type="caution">
    <text evidence="2">The sequence shown here is derived from an EMBL/GenBank/DDBJ whole genome shotgun (WGS) entry which is preliminary data.</text>
</comment>